<feature type="domain" description="Tip attachment protein J" evidence="2">
    <location>
        <begin position="332"/>
        <end position="494"/>
    </location>
</feature>
<gene>
    <name evidence="6" type="ORF">EH105704_01_02070</name>
</gene>
<dbReference type="AlphaFoldDB" id="H5UWC1"/>
<feature type="domain" description="Tip attachment protein J Fn3-1" evidence="3">
    <location>
        <begin position="605"/>
        <end position="704"/>
    </location>
</feature>
<dbReference type="Pfam" id="PF09327">
    <property type="entry name" value="Phage_Tail_Tip"/>
    <property type="match status" value="1"/>
</dbReference>
<evidence type="ECO:0000259" key="3">
    <source>
        <dbReference type="Pfam" id="PF24421"/>
    </source>
</evidence>
<dbReference type="Pfam" id="PF24421">
    <property type="entry name" value="Ig_J"/>
    <property type="match status" value="1"/>
</dbReference>
<evidence type="ECO:0000259" key="4">
    <source>
        <dbReference type="Pfam" id="PF24489"/>
    </source>
</evidence>
<evidence type="ECO:0000259" key="2">
    <source>
        <dbReference type="Pfam" id="PF13550"/>
    </source>
</evidence>
<dbReference type="Pfam" id="PF24801">
    <property type="entry name" value="FNIII-A_GpJ"/>
    <property type="match status" value="1"/>
</dbReference>
<dbReference type="InterPro" id="IPR057587">
    <property type="entry name" value="GpJ_Ig_second"/>
</dbReference>
<comment type="caution">
    <text evidence="6">The sequence shown here is derived from an EMBL/GenBank/DDBJ whole genome shotgun (WGS) entry which is preliminary data.</text>
</comment>
<dbReference type="InterPro" id="IPR032876">
    <property type="entry name" value="J_dom"/>
</dbReference>
<evidence type="ECO:0000259" key="5">
    <source>
        <dbReference type="Pfam" id="PF24801"/>
    </source>
</evidence>
<proteinExistence type="predicted"/>
<feature type="domain" description="Tip attachment protein J second Ig-like" evidence="4">
    <location>
        <begin position="706"/>
        <end position="809"/>
    </location>
</feature>
<feature type="domain" description="Tip attachment protein J HDII-ins2" evidence="5">
    <location>
        <begin position="87"/>
        <end position="211"/>
    </location>
</feature>
<organism evidence="6 7">
    <name type="scientific">Atlantibacter hermannii NBRC 105704</name>
    <dbReference type="NCBI Taxonomy" id="1115512"/>
    <lineage>
        <taxon>Bacteria</taxon>
        <taxon>Pseudomonadati</taxon>
        <taxon>Pseudomonadota</taxon>
        <taxon>Gammaproteobacteria</taxon>
        <taxon>Enterobacterales</taxon>
        <taxon>Enterobacteriaceae</taxon>
        <taxon>Atlantibacter</taxon>
    </lineage>
</organism>
<keyword evidence="7" id="KW-1185">Reference proteome</keyword>
<reference evidence="6 7" key="1">
    <citation type="submission" date="2012-02" db="EMBL/GenBank/DDBJ databases">
        <title>Whole genome shotgun sequence of Escherichia hermannii NBRC 105704.</title>
        <authorList>
            <person name="Yoshida I."/>
            <person name="Hosoyama A."/>
            <person name="Tsuchikane K."/>
            <person name="Katsumata H."/>
            <person name="Yamazaki S."/>
            <person name="Fujita N."/>
        </authorList>
    </citation>
    <scope>NUCLEOTIDE SEQUENCE [LARGE SCALE GENOMIC DNA]</scope>
    <source>
        <strain evidence="6 7">NBRC 105704</strain>
    </source>
</reference>
<evidence type="ECO:0008006" key="8">
    <source>
        <dbReference type="Google" id="ProtNLM"/>
    </source>
</evidence>
<dbReference type="Pfam" id="PF24489">
    <property type="entry name" value="Ig_J_second"/>
    <property type="match status" value="1"/>
</dbReference>
<dbReference type="eggNOG" id="COG4733">
    <property type="taxonomic scope" value="Bacteria"/>
</dbReference>
<dbReference type="PANTHER" id="PTHR36251:SF2">
    <property type="entry name" value="GIFSY-2 PROPHAGE HOST SPECIFICITY PROTEIN J, PHAGE LAMBDA"/>
    <property type="match status" value="1"/>
</dbReference>
<protein>
    <recommendedName>
        <fullName evidence="8">Host specificity protein J</fullName>
    </recommendedName>
</protein>
<evidence type="ECO:0000259" key="1">
    <source>
        <dbReference type="Pfam" id="PF09327"/>
    </source>
</evidence>
<evidence type="ECO:0000313" key="6">
    <source>
        <dbReference type="EMBL" id="GAB50202.1"/>
    </source>
</evidence>
<sequence length="1259" mass="136848">MSSGGGKASTPRLLDDNLKSKQFYRVLDLISEGPIYGPVDQSHLSSFMLNKTPITDPAGNVSVNGVSVAWRPGSEFQNPINGFSAIEATSIVNTEVTFNTPLVRTVSDQDVTRVRLNIGVTGLVEQDTKGNQKETSVTMVIETRVAGGAFIQQKVVTITGKISGEYLEAHLIDAPITKPFDIRVRRITPDSNSDLLSNGTIWNSYSQITDDNLNYPFSAIAGAVIDRDQYRDTPSRTYHLRGLIVDVPDNYDPVARTYTGLWLGGFKKAWTNNPAWLFRELVKNTRFGLARRAGYVDVDDGALYILSQYCDQLVNDGYGGKEPRMTLNAYITEQASARDILDKIAGMFRGIALWDGLRLTVMLDTPQDPVATITNANVIEGKFSRSSVRRAEKYNAVVVSWTDPDNGWEQVKEYVSDDAMIARGNYNETTIEAFGCTSRGQAWRAGKWLLETAKRESSRLTFQMARDAIAFTPGDVVEIMDNDYAGTRLGGRIVSHSGANITVDADVSSLVSPGDYMSLMGSNGKFVKYPIVSVSGRVITLRSAPAWVRDGTVFAISVSELSVRLFRILSISETENNSVYSITAGQHDPNKQAIVDEGAVFEMPTDTLNGYRVPNIENLRILNTNSETVQVTATWETATTTKKLVFELYVYNESGAVVAQYETDQFRYDFYGLNAGNYMLGVRGRNENGMKGAETQVNLIIGAPLAPSSVIWTPGIFSAGIVPVMRVTATSDTTFEFWYSGENRVLNPALIEDQTQFLGRASQWNLHGLKADTTYYMYVRTRNAFGVSGFVEASGKASSDIPGMIDYIDEAVRDSDAFKNVQAGIDFSLEATMQNTLAQVEGAQIQYEQVGLARAEISQARITIADNERAFAQYQELVAVQFGDVVAEINEVKTAQATAEEAFAEYKTTVQASFQSVDSAIGIINGSITTLYNAQVNANQAFAQYQTQVATQFGNQQAAINQKLTSVITDNGTAKVSYTLNLGVRRGEQLYNTGFGMSLEPNGSGGYKSTAVFAADQFGIYSGSDPGSYEAAFFVFNGQVFLRSAFIQNASIDNAKIGQYIQSNTWDGTGNVGWHINKSGFAWFAGVTVRGTVYAESGSFRGSVYATDGEFRGTVYASGGKFTGTVEASSFIGDVANGMVFDDAPNGYVRSFRYVDSATFNLAKQVVVMMNVRVQGANSGSVGAIATITINGVSRSFNFNTPGSGVFSATVMHSVRTSERLINVSCVVNADQQLPGAGASISSPTMLILRGSGSFAQTA</sequence>
<accession>H5UWC1</accession>
<dbReference type="EMBL" id="BAFF01000001">
    <property type="protein sequence ID" value="GAB50202.1"/>
    <property type="molecule type" value="Genomic_DNA"/>
</dbReference>
<dbReference type="InterPro" id="IPR053171">
    <property type="entry name" value="Viral_Tip_Attach_Protein"/>
</dbReference>
<dbReference type="InterPro" id="IPR015406">
    <property type="entry name" value="GpJ_CSF"/>
</dbReference>
<dbReference type="PANTHER" id="PTHR36251">
    <property type="entry name" value="FELS-1 PROPHAGE HOST SPECIFICITY PROTEIN-RELATED"/>
    <property type="match status" value="1"/>
</dbReference>
<feature type="domain" description="Tip attachment protein J central straight fiber" evidence="1">
    <location>
        <begin position="959"/>
        <end position="1099"/>
    </location>
</feature>
<dbReference type="InterPro" id="IPR055383">
    <property type="entry name" value="FN3-1_GpJ"/>
</dbReference>
<name>H5UWC1_ATLHE</name>
<dbReference type="Pfam" id="PF13550">
    <property type="entry name" value="Phage-tail_3"/>
    <property type="match status" value="1"/>
</dbReference>
<evidence type="ECO:0000313" key="7">
    <source>
        <dbReference type="Proteomes" id="UP000010297"/>
    </source>
</evidence>
<dbReference type="InterPro" id="IPR055385">
    <property type="entry name" value="GpJ_HDII-ins2"/>
</dbReference>
<dbReference type="Proteomes" id="UP000010297">
    <property type="component" value="Unassembled WGS sequence"/>
</dbReference>